<dbReference type="Proteomes" id="UP001259420">
    <property type="component" value="Unassembled WGS sequence"/>
</dbReference>
<proteinExistence type="predicted"/>
<dbReference type="EC" id="3.1.2.6" evidence="1"/>
<keyword evidence="1" id="KW-0378">Hydrolase</keyword>
<comment type="caution">
    <text evidence="1">The sequence shown here is derived from an EMBL/GenBank/DDBJ whole genome shotgun (WGS) entry which is preliminary data.</text>
</comment>
<keyword evidence="2" id="KW-1185">Reference proteome</keyword>
<sequence>MRTLYQSLHSPTRQEVLRCAIDFRLANPTMIQITALPAFTDNYIWLLQDHGSKRCAVVDPGDAAPVQAWLAANPGWVLSDILITHHHHDHVGGVEQLKKATDAKVYGPASETIPARDVALKDNDKVSVLGWDFDILAVPGHTLGHIAYYHHGVLFCGDTLFAAGCGRLFEGTPQQMYSSLTRLAALPEDTLVYCTHEYTLGNLKFAAAVEPNNPHTAERLAKVTRQRESAIMTLPSTLALEKLTNPFLRAGETSVKEKADERTGTDNSVPDMVFAALRAWKDRF</sequence>
<organism evidence="1 2">
    <name type="scientific">Pseudomonas synxantha</name>
    <dbReference type="NCBI Taxonomy" id="47883"/>
    <lineage>
        <taxon>Bacteria</taxon>
        <taxon>Pseudomonadati</taxon>
        <taxon>Pseudomonadota</taxon>
        <taxon>Gammaproteobacteria</taxon>
        <taxon>Pseudomonadales</taxon>
        <taxon>Pseudomonadaceae</taxon>
        <taxon>Pseudomonas</taxon>
    </lineage>
</organism>
<evidence type="ECO:0000313" key="2">
    <source>
        <dbReference type="Proteomes" id="UP001259420"/>
    </source>
</evidence>
<protein>
    <submittedName>
        <fullName evidence="1">Hydroxyacylglutathione hydrolase</fullName>
        <ecNumber evidence="1">3.1.2.6</ecNumber>
    </submittedName>
</protein>
<dbReference type="EMBL" id="JAVDSD010000011">
    <property type="protein sequence ID" value="MDR6609299.1"/>
    <property type="molecule type" value="Genomic_DNA"/>
</dbReference>
<reference evidence="1" key="1">
    <citation type="submission" date="2023-07" db="EMBL/GenBank/DDBJ databases">
        <title>Sorghum-associated microbial communities from plants grown in Nebraska, USA.</title>
        <authorList>
            <person name="Schachtman D."/>
        </authorList>
    </citation>
    <scope>NUCLEOTIDE SEQUENCE</scope>
    <source>
        <strain evidence="1">BE46</strain>
    </source>
</reference>
<gene>
    <name evidence="1" type="ORF">J2X87_004399</name>
</gene>
<evidence type="ECO:0000313" key="1">
    <source>
        <dbReference type="EMBL" id="MDR6609299.1"/>
    </source>
</evidence>
<accession>A0ACC6JSX6</accession>
<name>A0ACC6JSX6_9PSED</name>